<evidence type="ECO:0000313" key="10">
    <source>
        <dbReference type="EMBL" id="KEY67139.1"/>
    </source>
</evidence>
<accession>A0A084APB0</accession>
<evidence type="ECO:0000256" key="5">
    <source>
        <dbReference type="ARBA" id="ARBA00022989"/>
    </source>
</evidence>
<evidence type="ECO:0000313" key="11">
    <source>
        <dbReference type="Proteomes" id="UP000028045"/>
    </source>
</evidence>
<gene>
    <name evidence="10" type="ORF">S7711_02999</name>
</gene>
<evidence type="ECO:0000256" key="8">
    <source>
        <dbReference type="ARBA" id="ARBA00038077"/>
    </source>
</evidence>
<evidence type="ECO:0000256" key="9">
    <source>
        <dbReference type="SAM" id="Phobius"/>
    </source>
</evidence>
<keyword evidence="11" id="KW-1185">Reference proteome</keyword>
<evidence type="ECO:0000256" key="4">
    <source>
        <dbReference type="ARBA" id="ARBA00022946"/>
    </source>
</evidence>
<dbReference type="GO" id="GO:0051082">
    <property type="term" value="F:unfolded protein binding"/>
    <property type="evidence" value="ECO:0007669"/>
    <property type="project" value="TreeGrafter"/>
</dbReference>
<evidence type="ECO:0000256" key="2">
    <source>
        <dbReference type="ARBA" id="ARBA00004325"/>
    </source>
</evidence>
<evidence type="ECO:0000256" key="6">
    <source>
        <dbReference type="ARBA" id="ARBA00023128"/>
    </source>
</evidence>
<comment type="similarity">
    <text evidence="8">Belongs to the PET100 family.</text>
</comment>
<keyword evidence="7 9" id="KW-0472">Membrane</keyword>
<keyword evidence="4" id="KW-0809">Transit peptide</keyword>
<sequence>MPGVNLEVFKFGMYLMFPIGFMYYFGTNLDHRFSVPNFWPKPEECNKIPRDREELEAEYNRIVAASKLRRERLQAAEQSRAESQN</sequence>
<dbReference type="PANTHER" id="PTHR33968:SF1">
    <property type="entry name" value="PROTEIN PET100 HOMOLOG, MITOCHONDRIAL"/>
    <property type="match status" value="1"/>
</dbReference>
<dbReference type="InterPro" id="IPR018625">
    <property type="entry name" value="Pet100"/>
</dbReference>
<keyword evidence="3 9" id="KW-0812">Transmembrane</keyword>
<dbReference type="EMBL" id="KL648629">
    <property type="protein sequence ID" value="KEY67139.1"/>
    <property type="molecule type" value="Genomic_DNA"/>
</dbReference>
<dbReference type="HOGENOM" id="CLU_156745_2_0_1"/>
<dbReference type="GO" id="GO:0005743">
    <property type="term" value="C:mitochondrial inner membrane"/>
    <property type="evidence" value="ECO:0007669"/>
    <property type="project" value="TreeGrafter"/>
</dbReference>
<dbReference type="PANTHER" id="PTHR33968">
    <property type="entry name" value="PROTEIN PET100 HOMOLOG, MITOCHONDRIAL"/>
    <property type="match status" value="1"/>
</dbReference>
<dbReference type="GO" id="GO:0033617">
    <property type="term" value="P:mitochondrial respiratory chain complex IV assembly"/>
    <property type="evidence" value="ECO:0007669"/>
    <property type="project" value="InterPro"/>
</dbReference>
<evidence type="ECO:0000256" key="3">
    <source>
        <dbReference type="ARBA" id="ARBA00022692"/>
    </source>
</evidence>
<evidence type="ECO:0000256" key="1">
    <source>
        <dbReference type="ARBA" id="ARBA00004167"/>
    </source>
</evidence>
<comment type="subcellular location">
    <subcellularLocation>
        <location evidence="1">Membrane</location>
        <topology evidence="1">Single-pass membrane protein</topology>
    </subcellularLocation>
    <subcellularLocation>
        <location evidence="2">Mitochondrion membrane</location>
    </subcellularLocation>
</comment>
<dbReference type="AlphaFoldDB" id="A0A084APB0"/>
<proteinExistence type="inferred from homology"/>
<protein>
    <recommendedName>
        <fullName evidence="12">Protein PET100, mitochondrial</fullName>
    </recommendedName>
</protein>
<evidence type="ECO:0008006" key="12">
    <source>
        <dbReference type="Google" id="ProtNLM"/>
    </source>
</evidence>
<dbReference type="Proteomes" id="UP000028045">
    <property type="component" value="Unassembled WGS sequence"/>
</dbReference>
<feature type="transmembrane region" description="Helical" evidence="9">
    <location>
        <begin position="6"/>
        <end position="25"/>
    </location>
</feature>
<keyword evidence="6" id="KW-0496">Mitochondrion</keyword>
<dbReference type="Pfam" id="PF09803">
    <property type="entry name" value="Pet100"/>
    <property type="match status" value="1"/>
</dbReference>
<organism evidence="10 11">
    <name type="scientific">Stachybotrys chartarum (strain CBS 109288 / IBT 7711)</name>
    <name type="common">Toxic black mold</name>
    <name type="synonym">Stilbospora chartarum</name>
    <dbReference type="NCBI Taxonomy" id="1280523"/>
    <lineage>
        <taxon>Eukaryota</taxon>
        <taxon>Fungi</taxon>
        <taxon>Dikarya</taxon>
        <taxon>Ascomycota</taxon>
        <taxon>Pezizomycotina</taxon>
        <taxon>Sordariomycetes</taxon>
        <taxon>Hypocreomycetidae</taxon>
        <taxon>Hypocreales</taxon>
        <taxon>Stachybotryaceae</taxon>
        <taxon>Stachybotrys</taxon>
    </lineage>
</organism>
<evidence type="ECO:0000256" key="7">
    <source>
        <dbReference type="ARBA" id="ARBA00023136"/>
    </source>
</evidence>
<keyword evidence="5 9" id="KW-1133">Transmembrane helix</keyword>
<name>A0A084APB0_STACB</name>
<dbReference type="OrthoDB" id="18175at2759"/>
<reference evidence="10 11" key="1">
    <citation type="journal article" date="2014" name="BMC Genomics">
        <title>Comparative genome sequencing reveals chemotype-specific gene clusters in the toxigenic black mold Stachybotrys.</title>
        <authorList>
            <person name="Semeiks J."/>
            <person name="Borek D."/>
            <person name="Otwinowski Z."/>
            <person name="Grishin N.V."/>
        </authorList>
    </citation>
    <scope>NUCLEOTIDE SEQUENCE [LARGE SCALE GENOMIC DNA]</scope>
    <source>
        <strain evidence="11">CBS 109288 / IBT 7711</strain>
    </source>
</reference>